<feature type="transmembrane region" description="Helical" evidence="6">
    <location>
        <begin position="41"/>
        <end position="62"/>
    </location>
</feature>
<evidence type="ECO:0000256" key="4">
    <source>
        <dbReference type="ARBA" id="ARBA00023136"/>
    </source>
</evidence>
<feature type="domain" description="O-antigen ligase-related" evidence="7">
    <location>
        <begin position="203"/>
        <end position="360"/>
    </location>
</feature>
<keyword evidence="3 6" id="KW-1133">Transmembrane helix</keyword>
<protein>
    <recommendedName>
        <fullName evidence="7">O-antigen ligase-related domain-containing protein</fullName>
    </recommendedName>
</protein>
<evidence type="ECO:0000256" key="3">
    <source>
        <dbReference type="ARBA" id="ARBA00022989"/>
    </source>
</evidence>
<dbReference type="SUPFAM" id="SSF48452">
    <property type="entry name" value="TPR-like"/>
    <property type="match status" value="1"/>
</dbReference>
<reference evidence="8 10" key="1">
    <citation type="submission" date="2014-07" db="EMBL/GenBank/DDBJ databases">
        <title>Genome of Flavobacterium hydatis DSM 2063.</title>
        <authorList>
            <person name="Pipes S.E."/>
            <person name="Stropko S.J."/>
            <person name="Newman J.D."/>
        </authorList>
    </citation>
    <scope>NUCLEOTIDE SEQUENCE [LARGE SCALE GENOMIC DNA]</scope>
    <source>
        <strain evidence="8 10">DSM 2063</strain>
    </source>
</reference>
<keyword evidence="4 6" id="KW-0472">Membrane</keyword>
<feature type="repeat" description="TPR" evidence="5">
    <location>
        <begin position="650"/>
        <end position="683"/>
    </location>
</feature>
<feature type="repeat" description="TPR" evidence="5">
    <location>
        <begin position="503"/>
        <end position="536"/>
    </location>
</feature>
<evidence type="ECO:0000313" key="11">
    <source>
        <dbReference type="Proteomes" id="UP000198424"/>
    </source>
</evidence>
<proteinExistence type="predicted"/>
<feature type="repeat" description="TPR" evidence="5">
    <location>
        <begin position="684"/>
        <end position="717"/>
    </location>
</feature>
<dbReference type="InterPro" id="IPR051533">
    <property type="entry name" value="WaaL-like"/>
</dbReference>
<feature type="transmembrane region" description="Helical" evidence="6">
    <location>
        <begin position="442"/>
        <end position="461"/>
    </location>
</feature>
<dbReference type="Pfam" id="PF04932">
    <property type="entry name" value="Wzy_C"/>
    <property type="match status" value="1"/>
</dbReference>
<evidence type="ECO:0000313" key="10">
    <source>
        <dbReference type="Proteomes" id="UP000028712"/>
    </source>
</evidence>
<gene>
    <name evidence="9" type="ORF">B0A62_19960</name>
    <name evidence="8" type="ORF">IW20_17930</name>
</gene>
<sequence length="762" mass="87211">MANNIDKQNISDSVVIFFIILLLLTNFLPHPKSIDLLYPQFLYLSVLNLAIGLYFYFNPNVISIDTFPLLKKSFLLKLYLLFIILCGISVINTKNSTLVLEKITELIIAFCLVINFTVLLKNRLDLSNKIIFIVGITTFLQSCVEIYNLKLLASQGTLSFGLQNMVKTTGNINILASSLTIKIPFLLLGITTFSGYKKLFSYIALLLTITTILLTAARATFISLFLIYIVYIIFYLKNNSINKSSLATCLSFIIPIIIAVFITNLVFEKAQNEDRYISLGNRVEQINLKDESIKTRIAIWGNSIQLAKENPFTGVGLGNYKVESIPYEKTLDNNSSISLHSHNDFLEVAAETGILNALIYLSIFILITFINIKRIFKSAETNQRTIALLTLMMTIVYGVDSAINFPMFRPAMLIFLCLIFVLTIINTPPPASLEFETNKSKLYLILIIVSTITSYFAYLGYKASNLEYLIQKDVESSFATNNLTGDELLKRIPKYKNTLSTAESFYEYVGIYYTNEKRYDEALKYLSKADKINPHFGRIYFYKMVISNAKGNIDSAYIYAKQAFYLRPRNVNFLKMASQFARAKNDTSEIFKEHNLFIKYRNIPEAWGITAEELQKSNYNSTKLLGFIDKGLQYHPADTLLTRQKNNILIQKYTNEGRDLFLKNDLIKSLELYQKALKIDPNNPDTMQNLAFYYYSLGKYQEAKSYFLEALKRREFKSGRTEFFIGNCYLKTNEKDNACKYFSISKAKNFPEAQQALSQNCK</sequence>
<dbReference type="SMART" id="SM00028">
    <property type="entry name" value="TPR"/>
    <property type="match status" value="5"/>
</dbReference>
<dbReference type="EMBL" id="MUGY01000028">
    <property type="protein sequence ID" value="OXA90344.1"/>
    <property type="molecule type" value="Genomic_DNA"/>
</dbReference>
<comment type="subcellular location">
    <subcellularLocation>
        <location evidence="1">Membrane</location>
        <topology evidence="1">Multi-pass membrane protein</topology>
    </subcellularLocation>
</comment>
<feature type="transmembrane region" description="Helical" evidence="6">
    <location>
        <begin position="353"/>
        <end position="372"/>
    </location>
</feature>
<evidence type="ECO:0000259" key="7">
    <source>
        <dbReference type="Pfam" id="PF04932"/>
    </source>
</evidence>
<keyword evidence="11" id="KW-1185">Reference proteome</keyword>
<feature type="transmembrane region" description="Helical" evidence="6">
    <location>
        <begin position="103"/>
        <end position="120"/>
    </location>
</feature>
<feature type="transmembrane region" description="Helical" evidence="6">
    <location>
        <begin position="384"/>
        <end position="405"/>
    </location>
</feature>
<evidence type="ECO:0000256" key="2">
    <source>
        <dbReference type="ARBA" id="ARBA00022692"/>
    </source>
</evidence>
<feature type="transmembrane region" description="Helical" evidence="6">
    <location>
        <begin position="74"/>
        <end position="91"/>
    </location>
</feature>
<dbReference type="InterPro" id="IPR007016">
    <property type="entry name" value="O-antigen_ligase-rel_domated"/>
</dbReference>
<evidence type="ECO:0000256" key="1">
    <source>
        <dbReference type="ARBA" id="ARBA00004141"/>
    </source>
</evidence>
<feature type="transmembrane region" description="Helical" evidence="6">
    <location>
        <begin position="202"/>
        <end position="234"/>
    </location>
</feature>
<keyword evidence="2 6" id="KW-0812">Transmembrane</keyword>
<feature type="transmembrane region" description="Helical" evidence="6">
    <location>
        <begin position="172"/>
        <end position="196"/>
    </location>
</feature>
<dbReference type="PANTHER" id="PTHR37422">
    <property type="entry name" value="TEICHURONIC ACID BIOSYNTHESIS PROTEIN TUAE"/>
    <property type="match status" value="1"/>
</dbReference>
<evidence type="ECO:0000313" key="8">
    <source>
        <dbReference type="EMBL" id="KFF13694.1"/>
    </source>
</evidence>
<dbReference type="Pfam" id="PF13181">
    <property type="entry name" value="TPR_8"/>
    <property type="match status" value="1"/>
</dbReference>
<dbReference type="Proteomes" id="UP000198424">
    <property type="component" value="Unassembled WGS sequence"/>
</dbReference>
<organism evidence="8 10">
    <name type="scientific">Flavobacterium hydatis</name>
    <name type="common">Cytophaga aquatilis</name>
    <dbReference type="NCBI Taxonomy" id="991"/>
    <lineage>
        <taxon>Bacteria</taxon>
        <taxon>Pseudomonadati</taxon>
        <taxon>Bacteroidota</taxon>
        <taxon>Flavobacteriia</taxon>
        <taxon>Flavobacteriales</taxon>
        <taxon>Flavobacteriaceae</taxon>
        <taxon>Flavobacterium</taxon>
    </lineage>
</organism>
<dbReference type="AlphaFoldDB" id="A0A086AAI0"/>
<dbReference type="Gene3D" id="1.25.40.10">
    <property type="entry name" value="Tetratricopeptide repeat domain"/>
    <property type="match status" value="2"/>
</dbReference>
<keyword evidence="5" id="KW-0802">TPR repeat</keyword>
<feature type="transmembrane region" description="Helical" evidence="6">
    <location>
        <begin position="12"/>
        <end position="29"/>
    </location>
</feature>
<evidence type="ECO:0000313" key="9">
    <source>
        <dbReference type="EMBL" id="OXA90344.1"/>
    </source>
</evidence>
<feature type="transmembrane region" description="Helical" evidence="6">
    <location>
        <begin position="246"/>
        <end position="267"/>
    </location>
</feature>
<dbReference type="PANTHER" id="PTHR37422:SF13">
    <property type="entry name" value="LIPOPOLYSACCHARIDE BIOSYNTHESIS PROTEIN PA4999-RELATED"/>
    <property type="match status" value="1"/>
</dbReference>
<evidence type="ECO:0000256" key="6">
    <source>
        <dbReference type="SAM" id="Phobius"/>
    </source>
</evidence>
<dbReference type="eggNOG" id="COG3307">
    <property type="taxonomic scope" value="Bacteria"/>
</dbReference>
<dbReference type="EMBL" id="JPRM01000028">
    <property type="protein sequence ID" value="KFF13694.1"/>
    <property type="molecule type" value="Genomic_DNA"/>
</dbReference>
<reference evidence="9 11" key="2">
    <citation type="submission" date="2016-11" db="EMBL/GenBank/DDBJ databases">
        <title>Whole genomes of Flavobacteriaceae.</title>
        <authorList>
            <person name="Stine C."/>
            <person name="Li C."/>
            <person name="Tadesse D."/>
        </authorList>
    </citation>
    <scope>NUCLEOTIDE SEQUENCE [LARGE SCALE GENOMIC DNA]</scope>
    <source>
        <strain evidence="9 11">ATCC 29551</strain>
    </source>
</reference>
<accession>A0A086AAI0</accession>
<dbReference type="eggNOG" id="COG0457">
    <property type="taxonomic scope" value="Bacteria"/>
</dbReference>
<dbReference type="Proteomes" id="UP000028712">
    <property type="component" value="Unassembled WGS sequence"/>
</dbReference>
<feature type="transmembrane region" description="Helical" evidence="6">
    <location>
        <begin position="411"/>
        <end position="430"/>
    </location>
</feature>
<dbReference type="GO" id="GO:0016020">
    <property type="term" value="C:membrane"/>
    <property type="evidence" value="ECO:0007669"/>
    <property type="project" value="UniProtKB-SubCell"/>
</dbReference>
<dbReference type="Pfam" id="PF13431">
    <property type="entry name" value="TPR_17"/>
    <property type="match status" value="1"/>
</dbReference>
<comment type="caution">
    <text evidence="8">The sequence shown here is derived from an EMBL/GenBank/DDBJ whole genome shotgun (WGS) entry which is preliminary data.</text>
</comment>
<dbReference type="InterPro" id="IPR019734">
    <property type="entry name" value="TPR_rpt"/>
</dbReference>
<dbReference type="PROSITE" id="PS50005">
    <property type="entry name" value="TPR"/>
    <property type="match status" value="3"/>
</dbReference>
<evidence type="ECO:0000256" key="5">
    <source>
        <dbReference type="PROSITE-ProRule" id="PRU00339"/>
    </source>
</evidence>
<dbReference type="STRING" id="991.IW20_17930"/>
<dbReference type="InterPro" id="IPR011990">
    <property type="entry name" value="TPR-like_helical_dom_sf"/>
</dbReference>
<dbReference type="OrthoDB" id="665122at2"/>
<dbReference type="RefSeq" id="WP_035625194.1">
    <property type="nucleotide sequence ID" value="NZ_JBEWQG010000012.1"/>
</dbReference>
<name>A0A086AAI0_FLAHY</name>